<dbReference type="EMBL" id="KM652554">
    <property type="protein sequence ID" value="AIW02517.1"/>
    <property type="molecule type" value="Genomic_DNA"/>
</dbReference>
<protein>
    <submittedName>
        <fullName evidence="2">Uncharacterized protein</fullName>
    </submittedName>
</protein>
<dbReference type="GeneID" id="26796747"/>
<dbReference type="EMBL" id="KM652554">
    <property type="protein sequence ID" value="AIW02726.1"/>
    <property type="molecule type" value="Genomic_DNA"/>
</dbReference>
<name>A0A0A0RL79_9CAUD</name>
<evidence type="ECO:0000313" key="3">
    <source>
        <dbReference type="Proteomes" id="UP000030200"/>
    </source>
</evidence>
<dbReference type="Proteomes" id="UP000030200">
    <property type="component" value="Segment"/>
</dbReference>
<evidence type="ECO:0000313" key="1">
    <source>
        <dbReference type="EMBL" id="AIW02517.1"/>
    </source>
</evidence>
<organism evidence="2 3">
    <name type="scientific">Streptomyces phage Jay2Jay</name>
    <dbReference type="NCBI Taxonomy" id="1556290"/>
    <lineage>
        <taxon>Viruses</taxon>
        <taxon>Duplodnaviria</taxon>
        <taxon>Heunggongvirae</taxon>
        <taxon>Uroviricota</taxon>
        <taxon>Caudoviricetes</taxon>
        <taxon>Stanwilliamsviridae</taxon>
        <taxon>Boydwoodruffvirinae</taxon>
        <taxon>Samistivirus</taxon>
        <taxon>Samistivirus jay2jay</taxon>
    </lineage>
</organism>
<dbReference type="GeneID" id="26797002"/>
<dbReference type="OrthoDB" id="28482at10239"/>
<accession>A0A0A0RL79</accession>
<reference evidence="2 3" key="1">
    <citation type="submission" date="2014-09" db="EMBL/GenBank/DDBJ databases">
        <authorList>
            <person name="Gicewicz E.A."/>
            <person name="Hiryak K.M."/>
            <person name="Horoschock A.N."/>
            <person name="Kneeream E.R."/>
            <person name="Luchetta J."/>
            <person name="Mikolon A.R."/>
            <person name="Smith S.N."/>
            <person name="Svintozelskiy S."/>
            <person name="Yucha M.L."/>
            <person name="Manna D.P."/>
            <person name="Pidcock K.A."/>
            <person name="Laing C.E."/>
            <person name="Schaff J.E."/>
            <person name="Dashiell C.L."/>
            <person name="Macialek J.A."/>
            <person name="Anders K.R."/>
            <person name="Braun M.A."/>
            <person name="Delesalle V.A."/>
            <person name="Hughes L.E."/>
            <person name="Ware V.C."/>
            <person name="Bradley K.W."/>
            <person name="Barker L.P."/>
            <person name="Asai D.J."/>
            <person name="Bowman C.A."/>
            <person name="Russell D.A."/>
            <person name="Pope W.H."/>
            <person name="Jacobs-Sera D."/>
            <person name="Hendrix R.W."/>
            <person name="Hatfull G.F."/>
        </authorList>
    </citation>
    <scope>NUCLEOTIDE SEQUENCE [LARGE SCALE GENOMIC DNA]</scope>
</reference>
<dbReference type="RefSeq" id="YP_009225744.1">
    <property type="nucleotide sequence ID" value="NC_029098.1"/>
</dbReference>
<evidence type="ECO:0000313" key="2">
    <source>
        <dbReference type="EMBL" id="AIW02726.1"/>
    </source>
</evidence>
<sequence>MGVKVSLYFHGRKDTLVAYLENTSVDELTTAWNDSVWREGLFVMTDRNGARLSINTDRVELFVVAPWSLT</sequence>
<keyword evidence="3" id="KW-1185">Reference proteome</keyword>
<dbReference type="KEGG" id="vg:26797002"/>
<dbReference type="KEGG" id="vg:26796747"/>
<dbReference type="RefSeq" id="YP_009225953.1">
    <property type="nucleotide sequence ID" value="NC_029098.1"/>
</dbReference>
<proteinExistence type="predicted"/>
<gene>
    <name evidence="2" type="primary">273</name>
    <name evidence="1" type="synonym">18</name>
    <name evidence="1" type="ORF">PBI_JAY2JAY_18</name>
    <name evidence="2" type="ORF">PBI_JAY2JAY_273</name>
</gene>